<dbReference type="Pfam" id="PF25963">
    <property type="entry name" value="Beta-barrel_AAEA"/>
    <property type="match status" value="1"/>
</dbReference>
<dbReference type="PANTHER" id="PTHR30386:SF24">
    <property type="entry name" value="MULTIDRUG RESISTANCE EFFLUX PUMP"/>
    <property type="match status" value="1"/>
</dbReference>
<dbReference type="Gene3D" id="2.40.50.100">
    <property type="match status" value="1"/>
</dbReference>
<name>A0A8I1Y669_BRAEL</name>
<keyword evidence="2" id="KW-0812">Transmembrane</keyword>
<comment type="caution">
    <text evidence="6">The sequence shown here is derived from an EMBL/GenBank/DDBJ whole genome shotgun (WGS) entry which is preliminary data.</text>
</comment>
<feature type="coiled-coil region" evidence="1">
    <location>
        <begin position="86"/>
        <end position="134"/>
    </location>
</feature>
<dbReference type="InterPro" id="IPR058624">
    <property type="entry name" value="MdtA-like_HH"/>
</dbReference>
<dbReference type="AlphaFoldDB" id="A0A8I1Y669"/>
<dbReference type="Pfam" id="PF25917">
    <property type="entry name" value="BSH_RND"/>
    <property type="match status" value="1"/>
</dbReference>
<protein>
    <submittedName>
        <fullName evidence="6">Membrane fusion protein (Multidrug efflux system)</fullName>
    </submittedName>
</protein>
<feature type="transmembrane region" description="Helical" evidence="2">
    <location>
        <begin position="7"/>
        <end position="28"/>
    </location>
</feature>
<keyword evidence="1" id="KW-0175">Coiled coil</keyword>
<evidence type="ECO:0000313" key="6">
    <source>
        <dbReference type="EMBL" id="MBP1292754.1"/>
    </source>
</evidence>
<dbReference type="InterPro" id="IPR058625">
    <property type="entry name" value="MdtA-like_BSH"/>
</dbReference>
<dbReference type="InterPro" id="IPR058634">
    <property type="entry name" value="AaeA-lik-b-barrel"/>
</dbReference>
<dbReference type="RefSeq" id="WP_244980891.1">
    <property type="nucleotide sequence ID" value="NZ_JAFICZ010000001.1"/>
</dbReference>
<evidence type="ECO:0000256" key="1">
    <source>
        <dbReference type="SAM" id="Coils"/>
    </source>
</evidence>
<organism evidence="6 7">
    <name type="scientific">Bradyrhizobium elkanii</name>
    <dbReference type="NCBI Taxonomy" id="29448"/>
    <lineage>
        <taxon>Bacteria</taxon>
        <taxon>Pseudomonadati</taxon>
        <taxon>Pseudomonadota</taxon>
        <taxon>Alphaproteobacteria</taxon>
        <taxon>Hyphomicrobiales</taxon>
        <taxon>Nitrobacteraceae</taxon>
        <taxon>Bradyrhizobium</taxon>
    </lineage>
</organism>
<dbReference type="Pfam" id="PF25876">
    <property type="entry name" value="HH_MFP_RND"/>
    <property type="match status" value="1"/>
</dbReference>
<proteinExistence type="predicted"/>
<feature type="domain" description="Multidrug resistance protein MdtA-like alpha-helical hairpin" evidence="3">
    <location>
        <begin position="116"/>
        <end position="177"/>
    </location>
</feature>
<reference evidence="6" key="1">
    <citation type="submission" date="2021-02" db="EMBL/GenBank/DDBJ databases">
        <title>Genomic Encyclopedia of Type Strains, Phase IV (KMG-V): Genome sequencing to study the core and pangenomes of soil and plant-associated prokaryotes.</title>
        <authorList>
            <person name="Whitman W."/>
        </authorList>
    </citation>
    <scope>NUCLEOTIDE SEQUENCE</scope>
    <source>
        <strain evidence="6">USDA 406</strain>
    </source>
</reference>
<gene>
    <name evidence="6" type="ORF">JOH49_002507</name>
</gene>
<feature type="domain" description="p-hydroxybenzoic acid efflux pump subunit AaeA-like beta-barrel" evidence="5">
    <location>
        <begin position="248"/>
        <end position="339"/>
    </location>
</feature>
<evidence type="ECO:0000259" key="5">
    <source>
        <dbReference type="Pfam" id="PF25963"/>
    </source>
</evidence>
<dbReference type="Gene3D" id="2.40.30.170">
    <property type="match status" value="1"/>
</dbReference>
<dbReference type="Proteomes" id="UP000673383">
    <property type="component" value="Unassembled WGS sequence"/>
</dbReference>
<evidence type="ECO:0000259" key="4">
    <source>
        <dbReference type="Pfam" id="PF25917"/>
    </source>
</evidence>
<dbReference type="PANTHER" id="PTHR30386">
    <property type="entry name" value="MEMBRANE FUSION SUBUNIT OF EMRAB-TOLC MULTIDRUG EFFLUX PUMP"/>
    <property type="match status" value="1"/>
</dbReference>
<keyword evidence="2" id="KW-1133">Transmembrane helix</keyword>
<accession>A0A8I1Y669</accession>
<dbReference type="Gene3D" id="1.10.287.470">
    <property type="entry name" value="Helix hairpin bin"/>
    <property type="match status" value="2"/>
</dbReference>
<sequence>MRRIGRRVIVGAAVSVTILAVEIGWAWWEYAQSTETTDNAYVHGDITAIAPKVAGYVAEVAVHDNQAVSAGDILVRIADEDYRAQRDRATASVSQVQAAIENLARRKDLQQAVVREAEASSQMAQADLDLAERQFGRTSHLLQTGAVSVRVHDTAIADQSRARAALARSQAAITAAREQEAVLASESAQFAGRLAEARAGLSLAEIALSETIIRAPVAGIVGNRRVRLGEYVRPGGSLLSIVPVDGVWVVANFKETQISRMRVGQPAEITVDGYANVRMRGTIDSLSPGSGAAFSLIPPDNATGNFVRIVQRVPVKIRLDHANALHGRLVPGMSVDVSVDLTTHAKPAPGRAPEDATVSLFREAH</sequence>
<evidence type="ECO:0000313" key="7">
    <source>
        <dbReference type="Proteomes" id="UP000673383"/>
    </source>
</evidence>
<evidence type="ECO:0000259" key="3">
    <source>
        <dbReference type="Pfam" id="PF25876"/>
    </source>
</evidence>
<dbReference type="EMBL" id="JAFICZ010000001">
    <property type="protein sequence ID" value="MBP1292754.1"/>
    <property type="molecule type" value="Genomic_DNA"/>
</dbReference>
<dbReference type="GO" id="GO:0055085">
    <property type="term" value="P:transmembrane transport"/>
    <property type="evidence" value="ECO:0007669"/>
    <property type="project" value="InterPro"/>
</dbReference>
<feature type="domain" description="Multidrug resistance protein MdtA-like barrel-sandwich hybrid" evidence="4">
    <location>
        <begin position="48"/>
        <end position="238"/>
    </location>
</feature>
<dbReference type="InterPro" id="IPR050739">
    <property type="entry name" value="MFP"/>
</dbReference>
<keyword evidence="2" id="KW-0472">Membrane</keyword>
<dbReference type="SUPFAM" id="SSF111369">
    <property type="entry name" value="HlyD-like secretion proteins"/>
    <property type="match status" value="3"/>
</dbReference>
<evidence type="ECO:0000256" key="2">
    <source>
        <dbReference type="SAM" id="Phobius"/>
    </source>
</evidence>